<feature type="transmembrane region" description="Helical" evidence="7">
    <location>
        <begin position="148"/>
        <end position="168"/>
    </location>
</feature>
<evidence type="ECO:0000256" key="7">
    <source>
        <dbReference type="SAM" id="Phobius"/>
    </source>
</evidence>
<keyword evidence="6 7" id="KW-0472">Membrane</keyword>
<keyword evidence="2" id="KW-0813">Transport</keyword>
<feature type="transmembrane region" description="Helical" evidence="7">
    <location>
        <begin position="86"/>
        <end position="105"/>
    </location>
</feature>
<comment type="caution">
    <text evidence="9">The sequence shown here is derived from an EMBL/GenBank/DDBJ whole genome shotgun (WGS) entry which is preliminary data.</text>
</comment>
<evidence type="ECO:0000313" key="9">
    <source>
        <dbReference type="EMBL" id="TCC37570.1"/>
    </source>
</evidence>
<dbReference type="CDD" id="cd17321">
    <property type="entry name" value="MFS_MMR_MDR_like"/>
    <property type="match status" value="1"/>
</dbReference>
<dbReference type="InterPro" id="IPR004638">
    <property type="entry name" value="EmrB-like"/>
</dbReference>
<feature type="transmembrane region" description="Helical" evidence="7">
    <location>
        <begin position="111"/>
        <end position="136"/>
    </location>
</feature>
<dbReference type="PANTHER" id="PTHR42718">
    <property type="entry name" value="MAJOR FACILITATOR SUPERFAMILY MULTIDRUG TRANSPORTER MFSC"/>
    <property type="match status" value="1"/>
</dbReference>
<feature type="transmembrane region" description="Helical" evidence="7">
    <location>
        <begin position="20"/>
        <end position="42"/>
    </location>
</feature>
<feature type="transmembrane region" description="Helical" evidence="7">
    <location>
        <begin position="407"/>
        <end position="428"/>
    </location>
</feature>
<dbReference type="InterPro" id="IPR036259">
    <property type="entry name" value="MFS_trans_sf"/>
</dbReference>
<comment type="subcellular location">
    <subcellularLocation>
        <location evidence="1">Cell membrane</location>
        <topology evidence="1">Multi-pass membrane protein</topology>
    </subcellularLocation>
</comment>
<dbReference type="Proteomes" id="UP000294225">
    <property type="component" value="Unassembled WGS sequence"/>
</dbReference>
<dbReference type="EMBL" id="SJKC01000002">
    <property type="protein sequence ID" value="TCC37570.1"/>
    <property type="molecule type" value="Genomic_DNA"/>
</dbReference>
<feature type="transmembrane region" description="Helical" evidence="7">
    <location>
        <begin position="62"/>
        <end position="79"/>
    </location>
</feature>
<keyword evidence="5 7" id="KW-1133">Transmembrane helix</keyword>
<dbReference type="PRINTS" id="PR01036">
    <property type="entry name" value="TCRTETB"/>
</dbReference>
<dbReference type="Pfam" id="PF07690">
    <property type="entry name" value="MFS_1"/>
    <property type="match status" value="1"/>
</dbReference>
<feature type="transmembrane region" description="Helical" evidence="7">
    <location>
        <begin position="232"/>
        <end position="253"/>
    </location>
</feature>
<evidence type="ECO:0000256" key="3">
    <source>
        <dbReference type="ARBA" id="ARBA00022475"/>
    </source>
</evidence>
<dbReference type="RefSeq" id="WP_131496544.1">
    <property type="nucleotide sequence ID" value="NZ_SJKC01000002.1"/>
</dbReference>
<dbReference type="InterPro" id="IPR020846">
    <property type="entry name" value="MFS_dom"/>
</dbReference>
<sequence>MTSTTDTVGPTLTGARRFGVLIALCLAVLVLGLDTTVLNVALPTLAKDLEASTSQLQWMANSYNLVLAALLLPAGLLGDRYGRRKIIAIALTLFGLASLACALADSAGQLIAARAFLGIGAAMIVPVALSLITVLFRTAEERKKAIGFFVVANSIGMPLGPIVGGLLLDHAGWQWIFVINIPIAFLAALAVTLLVPESRSANRPAIDWLGMILSSAGLAALVYGVTKAGETSWGDAATIVFLGLAVVLIAGFLGWQRRNSDPLIELRLFRERVFTGGAVLLTVSVFAIFGLLFTMPQYFQGINGSDALHTGLKLLPFIGGMTVGAKLAEPVEAKAGTRLVVMTGFVVMAAGFVLGAFTDLGTGYGYTAIWFAVVGFGLGCSMPQAMNAALGVLDPERAGTGSALLQAFRQVGGTVGVAVLGTVLNSVYRDDVNTTGLPAQAADAVEKSLAGGLAVAEKAGSPALLANVRDAFINSLNTTMWVSAGIAVAGAILAAVLMPARAEKPSQEALMGVKQDSTTPAP</sequence>
<evidence type="ECO:0000256" key="6">
    <source>
        <dbReference type="ARBA" id="ARBA00023136"/>
    </source>
</evidence>
<dbReference type="GO" id="GO:0022857">
    <property type="term" value="F:transmembrane transporter activity"/>
    <property type="evidence" value="ECO:0007669"/>
    <property type="project" value="InterPro"/>
</dbReference>
<evidence type="ECO:0000259" key="8">
    <source>
        <dbReference type="PROSITE" id="PS50850"/>
    </source>
</evidence>
<organism evidence="9 10">
    <name type="scientific">Kribbella speibonae</name>
    <dbReference type="NCBI Taxonomy" id="1572660"/>
    <lineage>
        <taxon>Bacteria</taxon>
        <taxon>Bacillati</taxon>
        <taxon>Actinomycetota</taxon>
        <taxon>Actinomycetes</taxon>
        <taxon>Propionibacteriales</taxon>
        <taxon>Kribbellaceae</taxon>
        <taxon>Kribbella</taxon>
    </lineage>
</organism>
<keyword evidence="3" id="KW-1003">Cell membrane</keyword>
<evidence type="ECO:0000256" key="4">
    <source>
        <dbReference type="ARBA" id="ARBA00022692"/>
    </source>
</evidence>
<dbReference type="NCBIfam" id="TIGR00711">
    <property type="entry name" value="efflux_EmrB"/>
    <property type="match status" value="1"/>
</dbReference>
<dbReference type="PANTHER" id="PTHR42718:SF42">
    <property type="entry name" value="EXPORT PROTEIN"/>
    <property type="match status" value="1"/>
</dbReference>
<feature type="transmembrane region" description="Helical" evidence="7">
    <location>
        <begin position="273"/>
        <end position="295"/>
    </location>
</feature>
<feature type="domain" description="Major facilitator superfamily (MFS) profile" evidence="8">
    <location>
        <begin position="20"/>
        <end position="502"/>
    </location>
</feature>
<feature type="transmembrane region" description="Helical" evidence="7">
    <location>
        <begin position="364"/>
        <end position="386"/>
    </location>
</feature>
<dbReference type="Gene3D" id="1.20.1250.20">
    <property type="entry name" value="MFS general substrate transporter like domains"/>
    <property type="match status" value="1"/>
</dbReference>
<accession>A0A4R0IXB5</accession>
<feature type="transmembrane region" description="Helical" evidence="7">
    <location>
        <begin position="480"/>
        <end position="500"/>
    </location>
</feature>
<gene>
    <name evidence="9" type="ORF">E0H92_13725</name>
</gene>
<dbReference type="PROSITE" id="PS50850">
    <property type="entry name" value="MFS"/>
    <property type="match status" value="1"/>
</dbReference>
<name>A0A4R0IXB5_9ACTN</name>
<protein>
    <submittedName>
        <fullName evidence="9">DHA2 family efflux MFS transporter permease subunit</fullName>
    </submittedName>
</protein>
<dbReference type="SUPFAM" id="SSF103473">
    <property type="entry name" value="MFS general substrate transporter"/>
    <property type="match status" value="1"/>
</dbReference>
<dbReference type="GO" id="GO:0005886">
    <property type="term" value="C:plasma membrane"/>
    <property type="evidence" value="ECO:0007669"/>
    <property type="project" value="UniProtKB-SubCell"/>
</dbReference>
<evidence type="ECO:0000256" key="5">
    <source>
        <dbReference type="ARBA" id="ARBA00022989"/>
    </source>
</evidence>
<dbReference type="InterPro" id="IPR011701">
    <property type="entry name" value="MFS"/>
</dbReference>
<keyword evidence="4 7" id="KW-0812">Transmembrane</keyword>
<evidence type="ECO:0000313" key="10">
    <source>
        <dbReference type="Proteomes" id="UP000294225"/>
    </source>
</evidence>
<dbReference type="Gene3D" id="1.20.1720.10">
    <property type="entry name" value="Multidrug resistance protein D"/>
    <property type="match status" value="1"/>
</dbReference>
<evidence type="ECO:0000256" key="2">
    <source>
        <dbReference type="ARBA" id="ARBA00022448"/>
    </source>
</evidence>
<evidence type="ECO:0000256" key="1">
    <source>
        <dbReference type="ARBA" id="ARBA00004651"/>
    </source>
</evidence>
<dbReference type="AlphaFoldDB" id="A0A4R0IXB5"/>
<feature type="transmembrane region" description="Helical" evidence="7">
    <location>
        <begin position="208"/>
        <end position="226"/>
    </location>
</feature>
<feature type="transmembrane region" description="Helical" evidence="7">
    <location>
        <begin position="174"/>
        <end position="196"/>
    </location>
</feature>
<proteinExistence type="predicted"/>
<feature type="transmembrane region" description="Helical" evidence="7">
    <location>
        <begin position="339"/>
        <end position="358"/>
    </location>
</feature>
<reference evidence="9 10" key="1">
    <citation type="submission" date="2019-02" db="EMBL/GenBank/DDBJ databases">
        <title>Kribbella capetownensis sp. nov. and Kribbella speibonae sp. nov., isolated from soil.</title>
        <authorList>
            <person name="Curtis S.M."/>
            <person name="Norton I."/>
            <person name="Everest G.J."/>
            <person name="Meyers P.R."/>
        </authorList>
    </citation>
    <scope>NUCLEOTIDE SEQUENCE [LARGE SCALE GENOMIC DNA]</scope>
    <source>
        <strain evidence="9 10">YM55</strain>
    </source>
</reference>